<evidence type="ECO:0000256" key="5">
    <source>
        <dbReference type="SAM" id="MobiDB-lite"/>
    </source>
</evidence>
<dbReference type="NCBIfam" id="TIGR03317">
    <property type="entry name" value="ygfZ_signature"/>
    <property type="match status" value="1"/>
</dbReference>
<comment type="subcellular location">
    <subcellularLocation>
        <location evidence="1">Mitochondrion</location>
    </subcellularLocation>
</comment>
<dbReference type="Pfam" id="PF25455">
    <property type="entry name" value="Beta-barrel_CAF17_C"/>
    <property type="match status" value="1"/>
</dbReference>
<accession>A0ABZ1CNK1</accession>
<name>A0ABZ1CNK1_9TREE</name>
<organism evidence="7 8">
    <name type="scientific">Kwoniella shivajii</name>
    <dbReference type="NCBI Taxonomy" id="564305"/>
    <lineage>
        <taxon>Eukaryota</taxon>
        <taxon>Fungi</taxon>
        <taxon>Dikarya</taxon>
        <taxon>Basidiomycota</taxon>
        <taxon>Agaricomycotina</taxon>
        <taxon>Tremellomycetes</taxon>
        <taxon>Tremellales</taxon>
        <taxon>Cryptococcaceae</taxon>
        <taxon>Kwoniella</taxon>
    </lineage>
</organism>
<evidence type="ECO:0000256" key="2">
    <source>
        <dbReference type="ARBA" id="ARBA00022946"/>
    </source>
</evidence>
<feature type="compositionally biased region" description="Low complexity" evidence="5">
    <location>
        <begin position="120"/>
        <end position="129"/>
    </location>
</feature>
<dbReference type="GeneID" id="87952358"/>
<comment type="similarity">
    <text evidence="4">Belongs to the GcvT family. CAF17/IBA57 subfamily.</text>
</comment>
<keyword evidence="8" id="KW-1185">Reference proteome</keyword>
<evidence type="ECO:0000313" key="8">
    <source>
        <dbReference type="Proteomes" id="UP001329825"/>
    </source>
</evidence>
<dbReference type="InterPro" id="IPR017703">
    <property type="entry name" value="YgfZ/GCV_T_CS"/>
</dbReference>
<evidence type="ECO:0000259" key="6">
    <source>
        <dbReference type="Pfam" id="PF25455"/>
    </source>
</evidence>
<feature type="domain" description="CAF17 C-terminal" evidence="6">
    <location>
        <begin position="269"/>
        <end position="353"/>
    </location>
</feature>
<dbReference type="InterPro" id="IPR027266">
    <property type="entry name" value="TrmE/GcvT-like"/>
</dbReference>
<sequence length="408" mass="44996">MSSSRIIPSIAKLPHKSILELTGPDSQKFLKGLSCKDVDSLKGGYSGFLNASGRVLHTTFIFPISSSRYLVSHESNENNHPSPLQTFLPPFKLRAKVKIRDVSDQWDTYASWGQDLEQDNNNNNNNNVNQKGKGKGKQPDRIWKFGSGGASESQYHWENNEPRDLELSEKEIGCWDLRAGWGINSLGRQILVPKGDQPSLTSSHDLTSTESYHLKRMILGVPEGPDEIIPGHALPLESCMDLHGGVDFRKGCYLGQELTVRTYHTGATRKRILPIRLIPLNKGGSLSDYIHPASSSSSSDPSVLSGGIDIGGDLDITYHPPSSAPSKKSRSAGKILTLKGSIGLGLVRLEMAERSWWSNDISNLSIKDWQDNNNNIDIGKLTTQIGDETYGVYVDKGEAYREALKHMS</sequence>
<evidence type="ECO:0000313" key="7">
    <source>
        <dbReference type="EMBL" id="WRT63322.1"/>
    </source>
</evidence>
<dbReference type="EMBL" id="CP141881">
    <property type="protein sequence ID" value="WRT63322.1"/>
    <property type="molecule type" value="Genomic_DNA"/>
</dbReference>
<dbReference type="Proteomes" id="UP001329825">
    <property type="component" value="Chromosome 1"/>
</dbReference>
<dbReference type="PANTHER" id="PTHR22602:SF0">
    <property type="entry name" value="TRANSFERASE CAF17, MITOCHONDRIAL-RELATED"/>
    <property type="match status" value="1"/>
</dbReference>
<dbReference type="SUPFAM" id="SSF103025">
    <property type="entry name" value="Folate-binding domain"/>
    <property type="match status" value="1"/>
</dbReference>
<evidence type="ECO:0000256" key="4">
    <source>
        <dbReference type="ARBA" id="ARBA00093447"/>
    </source>
</evidence>
<protein>
    <recommendedName>
        <fullName evidence="6">CAF17 C-terminal domain-containing protein</fullName>
    </recommendedName>
</protein>
<reference evidence="7 8" key="1">
    <citation type="submission" date="2024-01" db="EMBL/GenBank/DDBJ databases">
        <title>Comparative genomics of Cryptococcus and Kwoniella reveals pathogenesis evolution and contrasting modes of karyotype evolution via chromosome fusion or intercentromeric recombination.</title>
        <authorList>
            <person name="Coelho M.A."/>
            <person name="David-Palma M."/>
            <person name="Shea T."/>
            <person name="Bowers K."/>
            <person name="McGinley-Smith S."/>
            <person name="Mohammad A.W."/>
            <person name="Gnirke A."/>
            <person name="Yurkov A.M."/>
            <person name="Nowrousian M."/>
            <person name="Sun S."/>
            <person name="Cuomo C.A."/>
            <person name="Heitman J."/>
        </authorList>
    </citation>
    <scope>NUCLEOTIDE SEQUENCE [LARGE SCALE GENOMIC DNA]</scope>
    <source>
        <strain evidence="7">CBS 11374</strain>
    </source>
</reference>
<dbReference type="InterPro" id="IPR045179">
    <property type="entry name" value="YgfZ/GcvT"/>
</dbReference>
<dbReference type="InterPro" id="IPR057460">
    <property type="entry name" value="CAF17_C"/>
</dbReference>
<feature type="region of interest" description="Disordered" evidence="5">
    <location>
        <begin position="114"/>
        <end position="141"/>
    </location>
</feature>
<evidence type="ECO:0000256" key="3">
    <source>
        <dbReference type="ARBA" id="ARBA00023128"/>
    </source>
</evidence>
<evidence type="ECO:0000256" key="1">
    <source>
        <dbReference type="ARBA" id="ARBA00004173"/>
    </source>
</evidence>
<proteinExistence type="inferred from homology"/>
<dbReference type="Gene3D" id="3.30.1360.120">
    <property type="entry name" value="Probable tRNA modification gtpase trme, domain 1"/>
    <property type="match status" value="1"/>
</dbReference>
<gene>
    <name evidence="7" type="ORF">IL334_000227</name>
</gene>
<dbReference type="PANTHER" id="PTHR22602">
    <property type="entry name" value="TRANSFERASE CAF17, MITOCHONDRIAL-RELATED"/>
    <property type="match status" value="1"/>
</dbReference>
<keyword evidence="3" id="KW-0496">Mitochondrion</keyword>
<keyword evidence="2" id="KW-0809">Transit peptide</keyword>
<dbReference type="RefSeq" id="XP_062788062.1">
    <property type="nucleotide sequence ID" value="XM_062932011.1"/>
</dbReference>